<protein>
    <submittedName>
        <fullName evidence="2">Uncharacterized protein</fullName>
    </submittedName>
</protein>
<dbReference type="EMBL" id="JARBHB010000001">
    <property type="protein sequence ID" value="KAJ8895077.1"/>
    <property type="molecule type" value="Genomic_DNA"/>
</dbReference>
<evidence type="ECO:0000313" key="3">
    <source>
        <dbReference type="Proteomes" id="UP001159363"/>
    </source>
</evidence>
<keyword evidence="3" id="KW-1185">Reference proteome</keyword>
<dbReference type="Proteomes" id="UP001159363">
    <property type="component" value="Chromosome 1"/>
</dbReference>
<feature type="compositionally biased region" description="Polar residues" evidence="1">
    <location>
        <begin position="546"/>
        <end position="570"/>
    </location>
</feature>
<feature type="region of interest" description="Disordered" evidence="1">
    <location>
        <begin position="546"/>
        <end position="608"/>
    </location>
</feature>
<name>A0ABQ9IEI0_9NEOP</name>
<accession>A0ABQ9IEI0</accession>
<evidence type="ECO:0000256" key="1">
    <source>
        <dbReference type="SAM" id="MobiDB-lite"/>
    </source>
</evidence>
<sequence>MIPTCENPGATLPRIESGSSRWEASSLPTLLAIPAIFQFPRPTVVCHPASRLILRTPFHHTAVSYNSPPDEGGLASETVHWRNVRRCYRQVILTCTVHSKIPRSCRIIPPPQNCTVGRAAVPSNLATLVPQRGKGGQHPAYSKLQPNISNDSASSASLNFQPHTAEAITPHTPRLRAPTRDKMMYLKHKGAIDADFMKKVIVAVTGEPDKRISIRELANNVKLAILLRHLKAFENSGECFCYCVNYDVKRAFPEAEEQSRVQYVQTVAKNASWNDEQIAGDEWLRGFMRMHADQLALRKLEAKEFGIWMKLACQLIVASKGVKQIGSCTSAERGTLVTMVAAINAVGNHISPLLIFPRVNFKSRMISGAPLGMIGVATPAGWSNNEMFVIFLHHFITFVKCSKDEHFLTTMKNTFLSKLLKRLLMQALWWLLPPPPPPQHKLQPVDMTVIGPHKTFYNQAVDAWHVNHPGTTFYIYCVPKVLRIAFPYAFSMLAKSAGIFPLDPGVFSVDDFLASYVTDRNPEVMRVAAASLPVSFKPEKYNISQGLASSSDQPETSTAPQNISTTSSSEKVGLGVSPEQIQPYPKAKLRKVTNKGRKSDRTRIMTDTPEKEEIRKIKGRKRMKCKLAARKNHCCNS</sequence>
<comment type="caution">
    <text evidence="2">The sequence shown here is derived from an EMBL/GenBank/DDBJ whole genome shotgun (WGS) entry which is preliminary data.</text>
</comment>
<gene>
    <name evidence="2" type="ORF">PR048_000402</name>
</gene>
<proteinExistence type="predicted"/>
<organism evidence="2 3">
    <name type="scientific">Dryococelus australis</name>
    <dbReference type="NCBI Taxonomy" id="614101"/>
    <lineage>
        <taxon>Eukaryota</taxon>
        <taxon>Metazoa</taxon>
        <taxon>Ecdysozoa</taxon>
        <taxon>Arthropoda</taxon>
        <taxon>Hexapoda</taxon>
        <taxon>Insecta</taxon>
        <taxon>Pterygota</taxon>
        <taxon>Neoptera</taxon>
        <taxon>Polyneoptera</taxon>
        <taxon>Phasmatodea</taxon>
        <taxon>Verophasmatodea</taxon>
        <taxon>Anareolatae</taxon>
        <taxon>Phasmatidae</taxon>
        <taxon>Eurycanthinae</taxon>
        <taxon>Dryococelus</taxon>
    </lineage>
</organism>
<feature type="compositionally biased region" description="Basic and acidic residues" evidence="1">
    <location>
        <begin position="597"/>
        <end position="608"/>
    </location>
</feature>
<evidence type="ECO:0000313" key="2">
    <source>
        <dbReference type="EMBL" id="KAJ8895077.1"/>
    </source>
</evidence>
<reference evidence="2 3" key="1">
    <citation type="submission" date="2023-02" db="EMBL/GenBank/DDBJ databases">
        <title>LHISI_Scaffold_Assembly.</title>
        <authorList>
            <person name="Stuart O.P."/>
            <person name="Cleave R."/>
            <person name="Magrath M.J.L."/>
            <person name="Mikheyev A.S."/>
        </authorList>
    </citation>
    <scope>NUCLEOTIDE SEQUENCE [LARGE SCALE GENOMIC DNA]</scope>
    <source>
        <strain evidence="2">Daus_M_001</strain>
        <tissue evidence="2">Leg muscle</tissue>
    </source>
</reference>
<feature type="compositionally biased region" description="Basic residues" evidence="1">
    <location>
        <begin position="587"/>
        <end position="596"/>
    </location>
</feature>